<keyword evidence="2" id="KW-1133">Transmembrane helix</keyword>
<accession>A0ABW8DWV7</accession>
<sequence>MSLAEHVLISSKVLRGSVFTGILLVSSLTFVVALTEFYDSKKQSSYLETLFNNPGKIDPLREFDLEKFNTQLSAVKNELESMKGTAITSPEHIDVVRVEAKIDSITNRLELLEGAISNNPEKALSVPMLRKGHEALVKQLNDSLVASKLDYDRLWSMLMLLLTSLGGAVVILSGWALKSIFSKTETQTLERP</sequence>
<evidence type="ECO:0000256" key="2">
    <source>
        <dbReference type="SAM" id="Phobius"/>
    </source>
</evidence>
<keyword evidence="1" id="KW-0175">Coiled coil</keyword>
<feature type="transmembrane region" description="Helical" evidence="2">
    <location>
        <begin position="18"/>
        <end position="38"/>
    </location>
</feature>
<evidence type="ECO:0008006" key="5">
    <source>
        <dbReference type="Google" id="ProtNLM"/>
    </source>
</evidence>
<evidence type="ECO:0000256" key="1">
    <source>
        <dbReference type="SAM" id="Coils"/>
    </source>
</evidence>
<name>A0ABW8DWV7_9PSED</name>
<keyword evidence="2" id="KW-0472">Membrane</keyword>
<dbReference type="RefSeq" id="WP_401379846.1">
    <property type="nucleotide sequence ID" value="NZ_JBIUWZ010000002.1"/>
</dbReference>
<proteinExistence type="predicted"/>
<feature type="coiled-coil region" evidence="1">
    <location>
        <begin position="65"/>
        <end position="115"/>
    </location>
</feature>
<gene>
    <name evidence="3" type="ORF">ACIOWJ_02185</name>
</gene>
<dbReference type="EMBL" id="JBIUWZ010000002">
    <property type="protein sequence ID" value="MFJ2676903.1"/>
    <property type="molecule type" value="Genomic_DNA"/>
</dbReference>
<reference evidence="3 4" key="1">
    <citation type="submission" date="2024-10" db="EMBL/GenBank/DDBJ databases">
        <title>The Natural Products Discovery Center: Release of the First 8490 Sequenced Strains for Exploring Actinobacteria Biosynthetic Diversity.</title>
        <authorList>
            <person name="Kalkreuter E."/>
            <person name="Kautsar S.A."/>
            <person name="Yang D."/>
            <person name="Bader C.D."/>
            <person name="Teijaro C.N."/>
            <person name="Fluegel L."/>
            <person name="Davis C.M."/>
            <person name="Simpson J.R."/>
            <person name="Lauterbach L."/>
            <person name="Steele A.D."/>
            <person name="Gui C."/>
            <person name="Meng S."/>
            <person name="Li G."/>
            <person name="Viehrig K."/>
            <person name="Ye F."/>
            <person name="Su P."/>
            <person name="Kiefer A.F."/>
            <person name="Nichols A."/>
            <person name="Cepeda A.J."/>
            <person name="Yan W."/>
            <person name="Fan B."/>
            <person name="Jiang Y."/>
            <person name="Adhikari A."/>
            <person name="Zheng C.-J."/>
            <person name="Schuster L."/>
            <person name="Cowan T.M."/>
            <person name="Smanski M.J."/>
            <person name="Chevrette M.G."/>
            <person name="De Carvalho L.P.S."/>
            <person name="Shen B."/>
        </authorList>
    </citation>
    <scope>NUCLEOTIDE SEQUENCE [LARGE SCALE GENOMIC DNA]</scope>
    <source>
        <strain evidence="3 4">NPDC087581</strain>
    </source>
</reference>
<organism evidence="3 4">
    <name type="scientific">Pseudomonas sivasensis</name>
    <dbReference type="NCBI Taxonomy" id="1880678"/>
    <lineage>
        <taxon>Bacteria</taxon>
        <taxon>Pseudomonadati</taxon>
        <taxon>Pseudomonadota</taxon>
        <taxon>Gammaproteobacteria</taxon>
        <taxon>Pseudomonadales</taxon>
        <taxon>Pseudomonadaceae</taxon>
        <taxon>Pseudomonas</taxon>
    </lineage>
</organism>
<keyword evidence="4" id="KW-1185">Reference proteome</keyword>
<feature type="transmembrane region" description="Helical" evidence="2">
    <location>
        <begin position="154"/>
        <end position="177"/>
    </location>
</feature>
<comment type="caution">
    <text evidence="3">The sequence shown here is derived from an EMBL/GenBank/DDBJ whole genome shotgun (WGS) entry which is preliminary data.</text>
</comment>
<keyword evidence="2" id="KW-0812">Transmembrane</keyword>
<dbReference type="Proteomes" id="UP001617213">
    <property type="component" value="Unassembled WGS sequence"/>
</dbReference>
<protein>
    <recommendedName>
        <fullName evidence="5">Methyl-accepting chemotaxis protein</fullName>
    </recommendedName>
</protein>
<evidence type="ECO:0000313" key="3">
    <source>
        <dbReference type="EMBL" id="MFJ2676903.1"/>
    </source>
</evidence>
<evidence type="ECO:0000313" key="4">
    <source>
        <dbReference type="Proteomes" id="UP001617213"/>
    </source>
</evidence>